<dbReference type="AlphaFoldDB" id="A0AAU8K466"/>
<protein>
    <submittedName>
        <fullName evidence="3">Methyltransferase domain-containing protein</fullName>
    </submittedName>
</protein>
<organism evidence="3">
    <name type="scientific">Kitasatospora camelliae</name>
    <dbReference type="NCBI Taxonomy" id="3156397"/>
    <lineage>
        <taxon>Bacteria</taxon>
        <taxon>Bacillati</taxon>
        <taxon>Actinomycetota</taxon>
        <taxon>Actinomycetes</taxon>
        <taxon>Kitasatosporales</taxon>
        <taxon>Streptomycetaceae</taxon>
        <taxon>Kitasatospora</taxon>
    </lineage>
</organism>
<dbReference type="SUPFAM" id="SSF53335">
    <property type="entry name" value="S-adenosyl-L-methionine-dependent methyltransferases"/>
    <property type="match status" value="1"/>
</dbReference>
<dbReference type="Gene3D" id="3.40.50.150">
    <property type="entry name" value="Vaccinia Virus protein VP39"/>
    <property type="match status" value="1"/>
</dbReference>
<dbReference type="Pfam" id="PF13489">
    <property type="entry name" value="Methyltransf_23"/>
    <property type="match status" value="1"/>
</dbReference>
<proteinExistence type="predicted"/>
<dbReference type="GO" id="GO:0008168">
    <property type="term" value="F:methyltransferase activity"/>
    <property type="evidence" value="ECO:0007669"/>
    <property type="project" value="UniProtKB-KW"/>
</dbReference>
<dbReference type="PANTHER" id="PTHR43861">
    <property type="entry name" value="TRANS-ACONITATE 2-METHYLTRANSFERASE-RELATED"/>
    <property type="match status" value="1"/>
</dbReference>
<dbReference type="RefSeq" id="WP_354644432.1">
    <property type="nucleotide sequence ID" value="NZ_CP159872.1"/>
</dbReference>
<evidence type="ECO:0000313" key="3">
    <source>
        <dbReference type="EMBL" id="XCM83496.1"/>
    </source>
</evidence>
<evidence type="ECO:0000256" key="2">
    <source>
        <dbReference type="SAM" id="MobiDB-lite"/>
    </source>
</evidence>
<dbReference type="EMBL" id="CP159872">
    <property type="protein sequence ID" value="XCM83496.1"/>
    <property type="molecule type" value="Genomic_DNA"/>
</dbReference>
<feature type="region of interest" description="Disordered" evidence="2">
    <location>
        <begin position="1"/>
        <end position="30"/>
    </location>
</feature>
<dbReference type="GO" id="GO:0032259">
    <property type="term" value="P:methylation"/>
    <property type="evidence" value="ECO:0007669"/>
    <property type="project" value="UniProtKB-KW"/>
</dbReference>
<dbReference type="CDD" id="cd02440">
    <property type="entry name" value="AdoMet_MTases"/>
    <property type="match status" value="1"/>
</dbReference>
<keyword evidence="3" id="KW-0489">Methyltransferase</keyword>
<keyword evidence="1" id="KW-0808">Transferase</keyword>
<dbReference type="KEGG" id="kcm:ABWK59_33530"/>
<dbReference type="InterPro" id="IPR029063">
    <property type="entry name" value="SAM-dependent_MTases_sf"/>
</dbReference>
<evidence type="ECO:0000256" key="1">
    <source>
        <dbReference type="ARBA" id="ARBA00022679"/>
    </source>
</evidence>
<reference evidence="3" key="1">
    <citation type="submission" date="2024-06" db="EMBL/GenBank/DDBJ databases">
        <title>The genome sequences of Kitasatospora sp. strain HUAS MG31.</title>
        <authorList>
            <person name="Mo P."/>
        </authorList>
    </citation>
    <scope>NUCLEOTIDE SEQUENCE</scope>
    <source>
        <strain evidence="3">HUAS MG31</strain>
    </source>
</reference>
<name>A0AAU8K466_9ACTN</name>
<dbReference type="GO" id="GO:0017000">
    <property type="term" value="P:antibiotic biosynthetic process"/>
    <property type="evidence" value="ECO:0007669"/>
    <property type="project" value="UniProtKB-ARBA"/>
</dbReference>
<sequence length="280" mass="29606">MSSEQTAPGPAAPAPAPDGAPDGAYGESLFEPWKPGEGTRIDLGSLAYDHVTRARLRSLGAGPGARCCEIGAGTGTIARWLAGEAGVREVLAVDRDVRFVEPYAGGPLRTLAADVTAPDFDPGRFDLVHARFVMMHLPERRRIMSRLRDLVSPGGHLLLGDAIDLTTAGPPDTPYRLAMRAMWAALRATIGTDVTWTPGYPRLLRELGLSEVGAEVHVPALVAGSPIGAFWLDTWDRSRAAMLATGILDSATLDEARKALTAGTVADLSPGLITAWGRVP</sequence>
<gene>
    <name evidence="3" type="ORF">ABWK59_33530</name>
</gene>
<accession>A0AAU8K466</accession>
<dbReference type="PANTHER" id="PTHR43861:SF3">
    <property type="entry name" value="PUTATIVE (AFU_ORTHOLOGUE AFUA_2G14390)-RELATED"/>
    <property type="match status" value="1"/>
</dbReference>